<dbReference type="SUPFAM" id="SSF48371">
    <property type="entry name" value="ARM repeat"/>
    <property type="match status" value="2"/>
</dbReference>
<dbReference type="PANTHER" id="PTHR13102:SF0">
    <property type="entry name" value="NUCLEOLAR PROTEIN 9"/>
    <property type="match status" value="1"/>
</dbReference>
<proteinExistence type="predicted"/>
<feature type="region of interest" description="Disordered" evidence="7">
    <location>
        <begin position="76"/>
        <end position="121"/>
    </location>
</feature>
<dbReference type="InterPro" id="IPR033133">
    <property type="entry name" value="PUM-HD"/>
</dbReference>
<dbReference type="InterPro" id="IPR001313">
    <property type="entry name" value="Pumilio_RNA-bd_rpt"/>
</dbReference>
<gene>
    <name evidence="9" type="ORF">BASA50_005081</name>
</gene>
<feature type="repeat" description="Pumilio" evidence="6">
    <location>
        <begin position="480"/>
        <end position="516"/>
    </location>
</feature>
<evidence type="ECO:0000256" key="7">
    <source>
        <dbReference type="SAM" id="MobiDB-lite"/>
    </source>
</evidence>
<feature type="compositionally biased region" description="Basic and acidic residues" evidence="7">
    <location>
        <begin position="76"/>
        <end position="85"/>
    </location>
</feature>
<evidence type="ECO:0000256" key="3">
    <source>
        <dbReference type="ARBA" id="ARBA00023242"/>
    </source>
</evidence>
<evidence type="ECO:0000259" key="8">
    <source>
        <dbReference type="PROSITE" id="PS50303"/>
    </source>
</evidence>
<evidence type="ECO:0000313" key="10">
    <source>
        <dbReference type="Proteomes" id="UP001648503"/>
    </source>
</evidence>
<dbReference type="PANTHER" id="PTHR13102">
    <property type="entry name" value="NUCLEOLAR PROTEIN 9"/>
    <property type="match status" value="1"/>
</dbReference>
<reference evidence="9 10" key="1">
    <citation type="submission" date="2021-02" db="EMBL/GenBank/DDBJ databases">
        <title>Variation within the Batrachochytrium salamandrivorans European outbreak.</title>
        <authorList>
            <person name="Kelly M."/>
            <person name="Pasmans F."/>
            <person name="Shea T.P."/>
            <person name="Munoz J.F."/>
            <person name="Carranza S."/>
            <person name="Cuomo C.A."/>
            <person name="Martel A."/>
        </authorList>
    </citation>
    <scope>NUCLEOTIDE SEQUENCE [LARGE SCALE GENOMIC DNA]</scope>
    <source>
        <strain evidence="9 10">AMFP18/2</strain>
    </source>
</reference>
<evidence type="ECO:0000256" key="5">
    <source>
        <dbReference type="ARBA" id="ARBA00031929"/>
    </source>
</evidence>
<dbReference type="EMBL" id="JAFCIX010000227">
    <property type="protein sequence ID" value="KAH6596376.1"/>
    <property type="molecule type" value="Genomic_DNA"/>
</dbReference>
<feature type="compositionally biased region" description="Basic residues" evidence="7">
    <location>
        <begin position="106"/>
        <end position="117"/>
    </location>
</feature>
<keyword evidence="2" id="KW-0677">Repeat</keyword>
<feature type="compositionally biased region" description="Polar residues" evidence="7">
    <location>
        <begin position="1"/>
        <end position="13"/>
    </location>
</feature>
<feature type="region of interest" description="Disordered" evidence="7">
    <location>
        <begin position="1"/>
        <end position="26"/>
    </location>
</feature>
<keyword evidence="10" id="KW-1185">Reference proteome</keyword>
<sequence>MADVQTAQPQATNKNKRGRRGGKKQHELHPEAYAAAAAVTAAATGIHTKNDLHNDSHSHEEAFSFLGITIDTRGTMDAHTSHHSDSIGAGDDTINDAGGDDMDNRPRKKTRRSKRGKTANFLEADDEEANFLSSSLHAASDIKWTAASTNGPSSYSAEHSNSLENGSAENIDAFAIDPVDTDLRQYFENIERLLEEQEFETPEDMQLFVSNVYNEIQGRELIVSGDYATSRILEKLLRGSNDVQIRMFTTCLVGHAHRLFTHQFASHVFQTLFTIFANVVDREVKGETASTAIVDPDEPLDEEEAAKIAALPSMESLLLSLCAELHEVWSSLLLDPYGSHVVRTLLNVLSGQPLVDEQQLRSKKSNNYNKNHNNFSLARKPGLKLLVPQSFGVLLTSIVESLTVNLKDTDLYEMAKHPIANPVLQILLQIPDSGDTLVSAFLRDGEFFSSLLEHQVGSHLAEKLISKASPKLFKKLYTEHIRPRFLILCNHHFANFVIQRVMDKMHTEVQFEDALDIIEPHISRMLFQNRTGIILKAVEAAIRFPRLQPRIMTALYKAFEVFEDDTKMKDLATLILHLSTYDRFQQFVRLPNVQGALMLQHICQYSPVAAKACLDSLLSVNSEDMQKWIADPISSRVLEALLSSTAASIKTKRRLIRMFFGRFVDLATDKYGSHFVDKCWAVASLDARRTIADELAERLPTLANNFHAKFILRNCKLDMFKQNRSEWVDQQRIELQRRDRLAETAAAAAAAVESSDHAIVTETEVSAHSKDKKKIKVKKAKQTDEIDDLFAKKLK</sequence>
<dbReference type="PROSITE" id="PS50302">
    <property type="entry name" value="PUM"/>
    <property type="match status" value="2"/>
</dbReference>
<feature type="repeat" description="Pumilio" evidence="6">
    <location>
        <begin position="657"/>
        <end position="693"/>
    </location>
</feature>
<feature type="compositionally biased region" description="Basic residues" evidence="7">
    <location>
        <begin position="14"/>
        <end position="23"/>
    </location>
</feature>
<organism evidence="9 10">
    <name type="scientific">Batrachochytrium salamandrivorans</name>
    <dbReference type="NCBI Taxonomy" id="1357716"/>
    <lineage>
        <taxon>Eukaryota</taxon>
        <taxon>Fungi</taxon>
        <taxon>Fungi incertae sedis</taxon>
        <taxon>Chytridiomycota</taxon>
        <taxon>Chytridiomycota incertae sedis</taxon>
        <taxon>Chytridiomycetes</taxon>
        <taxon>Rhizophydiales</taxon>
        <taxon>Rhizophydiales incertae sedis</taxon>
        <taxon>Batrachochytrium</taxon>
    </lineage>
</organism>
<comment type="caution">
    <text evidence="9">The sequence shown here is derived from an EMBL/GenBank/DDBJ whole genome shotgun (WGS) entry which is preliminary data.</text>
</comment>
<protein>
    <recommendedName>
        <fullName evidence="1">Nucleolar protein 9</fullName>
    </recommendedName>
    <alternativeName>
        <fullName evidence="4 5">Pumilio domain-containing protein NOP9</fullName>
    </alternativeName>
</protein>
<evidence type="ECO:0000256" key="1">
    <source>
        <dbReference type="ARBA" id="ARBA00016427"/>
    </source>
</evidence>
<evidence type="ECO:0000256" key="2">
    <source>
        <dbReference type="ARBA" id="ARBA00022737"/>
    </source>
</evidence>
<dbReference type="SMART" id="SM00025">
    <property type="entry name" value="Pumilio"/>
    <property type="match status" value="6"/>
</dbReference>
<dbReference type="InterPro" id="IPR016024">
    <property type="entry name" value="ARM-type_fold"/>
</dbReference>
<evidence type="ECO:0000313" key="9">
    <source>
        <dbReference type="EMBL" id="KAH6596376.1"/>
    </source>
</evidence>
<evidence type="ECO:0000256" key="4">
    <source>
        <dbReference type="ARBA" id="ARBA00030932"/>
    </source>
</evidence>
<dbReference type="InterPro" id="IPR040000">
    <property type="entry name" value="NOP9"/>
</dbReference>
<dbReference type="Gene3D" id="1.25.10.10">
    <property type="entry name" value="Leucine-rich Repeat Variant"/>
    <property type="match status" value="3"/>
</dbReference>
<dbReference type="Pfam" id="PF22493">
    <property type="entry name" value="PUF_NOP9"/>
    <property type="match status" value="1"/>
</dbReference>
<keyword evidence="3" id="KW-0539">Nucleus</keyword>
<dbReference type="PROSITE" id="PS50303">
    <property type="entry name" value="PUM_HD"/>
    <property type="match status" value="1"/>
</dbReference>
<dbReference type="Proteomes" id="UP001648503">
    <property type="component" value="Unassembled WGS sequence"/>
</dbReference>
<evidence type="ECO:0000256" key="6">
    <source>
        <dbReference type="PROSITE-ProRule" id="PRU00317"/>
    </source>
</evidence>
<feature type="domain" description="PUM-HD" evidence="8">
    <location>
        <begin position="189"/>
        <end position="542"/>
    </location>
</feature>
<name>A0ABQ8FEQ0_9FUNG</name>
<dbReference type="InterPro" id="IPR011989">
    <property type="entry name" value="ARM-like"/>
</dbReference>
<accession>A0ABQ8FEQ0</accession>